<dbReference type="EMBL" id="JADGJH010000086">
    <property type="protein sequence ID" value="KAJ3138799.1"/>
    <property type="molecule type" value="Genomic_DNA"/>
</dbReference>
<evidence type="ECO:0000256" key="3">
    <source>
        <dbReference type="ARBA" id="ARBA00007317"/>
    </source>
</evidence>
<comment type="subcellular location">
    <subcellularLocation>
        <location evidence="2">Mitochondrion matrix</location>
    </subcellularLocation>
</comment>
<dbReference type="GO" id="GO:0016407">
    <property type="term" value="F:acetyltransferase activity"/>
    <property type="evidence" value="ECO:0007669"/>
    <property type="project" value="TreeGrafter"/>
</dbReference>
<dbReference type="Gene3D" id="4.10.320.10">
    <property type="entry name" value="E3-binding domain"/>
    <property type="match status" value="1"/>
</dbReference>
<dbReference type="Gene3D" id="2.40.50.100">
    <property type="match status" value="2"/>
</dbReference>
<dbReference type="PANTHER" id="PTHR43178">
    <property type="entry name" value="DIHYDROLIPOAMIDE ACETYLTRANSFERASE COMPONENT OF PYRUVATE DEHYDROGENASE COMPLEX"/>
    <property type="match status" value="1"/>
</dbReference>
<dbReference type="FunFam" id="3.30.559.10:FF:000007">
    <property type="entry name" value="Dihydrolipoamide acetyltransferase component of pyruvate dehydrogenase complex"/>
    <property type="match status" value="1"/>
</dbReference>
<comment type="caution">
    <text evidence="12">The sequence shown here is derived from an EMBL/GenBank/DDBJ whole genome shotgun (WGS) entry which is preliminary data.</text>
</comment>
<keyword evidence="7" id="KW-0496">Mitochondrion</keyword>
<evidence type="ECO:0000313" key="13">
    <source>
        <dbReference type="Proteomes" id="UP001211907"/>
    </source>
</evidence>
<dbReference type="EC" id="2.3.1.-" evidence="9"/>
<dbReference type="Proteomes" id="UP001211907">
    <property type="component" value="Unassembled WGS sequence"/>
</dbReference>
<keyword evidence="5 9" id="KW-0450">Lipoyl</keyword>
<dbReference type="GO" id="GO:0005759">
    <property type="term" value="C:mitochondrial matrix"/>
    <property type="evidence" value="ECO:0007669"/>
    <property type="project" value="UniProtKB-SubCell"/>
</dbReference>
<feature type="domain" description="Lipoyl-binding" evidence="10">
    <location>
        <begin position="1"/>
        <end position="63"/>
    </location>
</feature>
<dbReference type="InterPro" id="IPR011053">
    <property type="entry name" value="Single_hybrid_motif"/>
</dbReference>
<evidence type="ECO:0000259" key="10">
    <source>
        <dbReference type="PROSITE" id="PS50968"/>
    </source>
</evidence>
<evidence type="ECO:0000256" key="1">
    <source>
        <dbReference type="ARBA" id="ARBA00001938"/>
    </source>
</evidence>
<evidence type="ECO:0000259" key="11">
    <source>
        <dbReference type="PROSITE" id="PS51826"/>
    </source>
</evidence>
<dbReference type="InterPro" id="IPR000089">
    <property type="entry name" value="Biotin_lipoyl"/>
</dbReference>
<evidence type="ECO:0000256" key="5">
    <source>
        <dbReference type="ARBA" id="ARBA00022823"/>
    </source>
</evidence>
<dbReference type="AlphaFoldDB" id="A0AAD5TB04"/>
<comment type="similarity">
    <text evidence="3 9">Belongs to the 2-oxoacid dehydrogenase family.</text>
</comment>
<evidence type="ECO:0000256" key="6">
    <source>
        <dbReference type="ARBA" id="ARBA00022946"/>
    </source>
</evidence>
<dbReference type="Gene3D" id="3.30.559.10">
    <property type="entry name" value="Chloramphenicol acetyltransferase-like domain"/>
    <property type="match status" value="1"/>
</dbReference>
<evidence type="ECO:0000313" key="12">
    <source>
        <dbReference type="EMBL" id="KAJ3138799.1"/>
    </source>
</evidence>
<keyword evidence="6" id="KW-0809">Transit peptide</keyword>
<feature type="domain" description="Peripheral subunit-binding (PSBD)" evidence="11">
    <location>
        <begin position="218"/>
        <end position="255"/>
    </location>
</feature>
<dbReference type="SUPFAM" id="SSF51230">
    <property type="entry name" value="Single hybrid motif"/>
    <property type="match status" value="2"/>
</dbReference>
<reference evidence="12" key="1">
    <citation type="submission" date="2020-05" db="EMBL/GenBank/DDBJ databases">
        <title>Phylogenomic resolution of chytrid fungi.</title>
        <authorList>
            <person name="Stajich J.E."/>
            <person name="Amses K."/>
            <person name="Simmons R."/>
            <person name="Seto K."/>
            <person name="Myers J."/>
            <person name="Bonds A."/>
            <person name="Quandt C.A."/>
            <person name="Barry K."/>
            <person name="Liu P."/>
            <person name="Grigoriev I."/>
            <person name="Longcore J.E."/>
            <person name="James T.Y."/>
        </authorList>
    </citation>
    <scope>NUCLEOTIDE SEQUENCE</scope>
    <source>
        <strain evidence="12">JEL0513</strain>
    </source>
</reference>
<evidence type="ECO:0000256" key="7">
    <source>
        <dbReference type="ARBA" id="ARBA00023128"/>
    </source>
</evidence>
<dbReference type="SUPFAM" id="SSF52777">
    <property type="entry name" value="CoA-dependent acyltransferases"/>
    <property type="match status" value="1"/>
</dbReference>
<sequence>MVITIDSTFVQEGDTIEQFSKICEVQSDKASVEITSRYDGIVGKLHYKKGDMAKVGAPLVDIETNASVAPTVTSNVSSRSHLPNLHPVLKTSDVKVKKTIPFLLADIGEGITECEVVQWFVKEGDEIEQFSKICEVQSDKASVEITSRYDGVVGKIYYQVGDMAKVGAPLVDIVTEDNSVSVEAASINSATSTPNKSKIPSVASVISVNSSGDKRDISATPAVRKLARDNDVNLGDIIGTGKEGRITREDVLNFKSTGAVKIRVEPTSEFFHENQREKSRPVSTNDKNSIQPLSSIQKIMFKTMSKSLLIPHFGYSDEIQLDAATAYRNSINAFLAKNNNNVKKISYMPLLLKALSLSLKEYPILNAKVLNAEGSDIGEVRLQHRSSHNIGVAMDTPFGLIVPNIKNVEEKSILEIAAELDRLREVAKKGFSNADLNGGTITLSNIGTIGGNFMHPVIVTNEVCIGALGKTQRLPRFKVAKDSEGKDVEIVVACEIMPVSWNADHRVIDGATMARFVQLWKSYLENPALISAMTK</sequence>
<name>A0AAD5TB04_9FUNG</name>
<dbReference type="InterPro" id="IPR003016">
    <property type="entry name" value="2-oxoA_DH_lipoyl-BS"/>
</dbReference>
<organism evidence="12 13">
    <name type="scientific">Physocladia obscura</name>
    <dbReference type="NCBI Taxonomy" id="109957"/>
    <lineage>
        <taxon>Eukaryota</taxon>
        <taxon>Fungi</taxon>
        <taxon>Fungi incertae sedis</taxon>
        <taxon>Chytridiomycota</taxon>
        <taxon>Chytridiomycota incertae sedis</taxon>
        <taxon>Chytridiomycetes</taxon>
        <taxon>Chytridiales</taxon>
        <taxon>Chytriomycetaceae</taxon>
        <taxon>Physocladia</taxon>
    </lineage>
</organism>
<keyword evidence="4 9" id="KW-0808">Transferase</keyword>
<dbReference type="FunFam" id="2.40.50.100:FF:000013">
    <property type="entry name" value="Dihydrolipoamide acetyltransferase component of pyruvate dehydrogenase complex"/>
    <property type="match status" value="1"/>
</dbReference>
<keyword evidence="13" id="KW-1185">Reference proteome</keyword>
<proteinExistence type="inferred from homology"/>
<accession>A0AAD5TB04</accession>
<evidence type="ECO:0000256" key="2">
    <source>
        <dbReference type="ARBA" id="ARBA00004305"/>
    </source>
</evidence>
<dbReference type="PROSITE" id="PS00189">
    <property type="entry name" value="LIPOYL"/>
    <property type="match status" value="2"/>
</dbReference>
<dbReference type="GO" id="GO:0045333">
    <property type="term" value="P:cellular respiration"/>
    <property type="evidence" value="ECO:0007669"/>
    <property type="project" value="UniProtKB-ARBA"/>
</dbReference>
<comment type="cofactor">
    <cofactor evidence="1 9">
        <name>(R)-lipoate</name>
        <dbReference type="ChEBI" id="CHEBI:83088"/>
    </cofactor>
</comment>
<dbReference type="InterPro" id="IPR036625">
    <property type="entry name" value="E3-bd_dom_sf"/>
</dbReference>
<dbReference type="PANTHER" id="PTHR43178:SF5">
    <property type="entry name" value="LIPOAMIDE ACYLTRANSFERASE COMPONENT OF BRANCHED-CHAIN ALPHA-KETO ACID DEHYDROGENASE COMPLEX, MITOCHONDRIAL"/>
    <property type="match status" value="1"/>
</dbReference>
<dbReference type="InterPro" id="IPR023213">
    <property type="entry name" value="CAT-like_dom_sf"/>
</dbReference>
<dbReference type="Pfam" id="PF00364">
    <property type="entry name" value="Biotin_lipoyl"/>
    <property type="match status" value="2"/>
</dbReference>
<dbReference type="PROSITE" id="PS50968">
    <property type="entry name" value="BIOTINYL_LIPOYL"/>
    <property type="match status" value="2"/>
</dbReference>
<dbReference type="Pfam" id="PF02817">
    <property type="entry name" value="E3_binding"/>
    <property type="match status" value="1"/>
</dbReference>
<dbReference type="InterPro" id="IPR001078">
    <property type="entry name" value="2-oxoacid_DH_actylTfrase"/>
</dbReference>
<dbReference type="SUPFAM" id="SSF47005">
    <property type="entry name" value="Peripheral subunit-binding domain of 2-oxo acid dehydrogenase complex"/>
    <property type="match status" value="1"/>
</dbReference>
<dbReference type="CDD" id="cd06849">
    <property type="entry name" value="lipoyl_domain"/>
    <property type="match status" value="2"/>
</dbReference>
<gene>
    <name evidence="12" type="ORF">HK100_012259</name>
</gene>
<evidence type="ECO:0000256" key="8">
    <source>
        <dbReference type="ARBA" id="ARBA00023315"/>
    </source>
</evidence>
<feature type="domain" description="Lipoyl-binding" evidence="10">
    <location>
        <begin position="95"/>
        <end position="174"/>
    </location>
</feature>
<dbReference type="Pfam" id="PF00198">
    <property type="entry name" value="2-oxoacid_dh"/>
    <property type="match status" value="1"/>
</dbReference>
<dbReference type="InterPro" id="IPR004167">
    <property type="entry name" value="PSBD"/>
</dbReference>
<evidence type="ECO:0000256" key="9">
    <source>
        <dbReference type="RuleBase" id="RU003423"/>
    </source>
</evidence>
<evidence type="ECO:0000256" key="4">
    <source>
        <dbReference type="ARBA" id="ARBA00022679"/>
    </source>
</evidence>
<dbReference type="InterPro" id="IPR050743">
    <property type="entry name" value="2-oxoacid_DH_E2_comp"/>
</dbReference>
<dbReference type="GO" id="GO:0031405">
    <property type="term" value="F:lipoic acid binding"/>
    <property type="evidence" value="ECO:0007669"/>
    <property type="project" value="TreeGrafter"/>
</dbReference>
<keyword evidence="8 9" id="KW-0012">Acyltransferase</keyword>
<protein>
    <recommendedName>
        <fullName evidence="9">Dihydrolipoamide acetyltransferase component of pyruvate dehydrogenase complex</fullName>
        <ecNumber evidence="9">2.3.1.-</ecNumber>
    </recommendedName>
</protein>
<dbReference type="PROSITE" id="PS51826">
    <property type="entry name" value="PSBD"/>
    <property type="match status" value="1"/>
</dbReference>